<keyword evidence="2" id="KW-1185">Reference proteome</keyword>
<proteinExistence type="predicted"/>
<dbReference type="EMBL" id="OX465080">
    <property type="protein sequence ID" value="CAI9281552.1"/>
    <property type="molecule type" value="Genomic_DNA"/>
</dbReference>
<evidence type="ECO:0000313" key="2">
    <source>
        <dbReference type="Proteomes" id="UP001177003"/>
    </source>
</evidence>
<dbReference type="PANTHER" id="PTHR48463:SF1">
    <property type="entry name" value="DUF223 DOMAIN-CONTAINING PROTEIN"/>
    <property type="match status" value="1"/>
</dbReference>
<dbReference type="Proteomes" id="UP001177003">
    <property type="component" value="Chromosome 4"/>
</dbReference>
<sequence>MILVPLGPYECSWPNVGDAIQILGQRTNHAYIESILNLSDYYNIPEYNCPELDKHKKVLENDFYIDVGLNFVTKPLPDTITIPTCWFHFTSKEQLTQLGENALYFPDFIEMLSKIINYTKHDGQPYVLVILTYSSGNEIPINLWKECLTNPIKFIHSLLPPSPAMTIVVVTNLKPSISAGRIRHGSSYATHVYVNPQILETTSLMKLFSGPLHPLSTPSGIPTTLKDIRQKNAIGTPGKDA</sequence>
<reference evidence="1" key="1">
    <citation type="submission" date="2023-04" db="EMBL/GenBank/DDBJ databases">
        <authorList>
            <person name="Vijverberg K."/>
            <person name="Xiong W."/>
            <person name="Schranz E."/>
        </authorList>
    </citation>
    <scope>NUCLEOTIDE SEQUENCE</scope>
</reference>
<protein>
    <submittedName>
        <fullName evidence="1">Uncharacterized protein</fullName>
    </submittedName>
</protein>
<dbReference type="InterPro" id="IPR012340">
    <property type="entry name" value="NA-bd_OB-fold"/>
</dbReference>
<name>A0AA35YX53_LACSI</name>
<accession>A0AA35YX53</accession>
<organism evidence="1 2">
    <name type="scientific">Lactuca saligna</name>
    <name type="common">Willowleaf lettuce</name>
    <dbReference type="NCBI Taxonomy" id="75948"/>
    <lineage>
        <taxon>Eukaryota</taxon>
        <taxon>Viridiplantae</taxon>
        <taxon>Streptophyta</taxon>
        <taxon>Embryophyta</taxon>
        <taxon>Tracheophyta</taxon>
        <taxon>Spermatophyta</taxon>
        <taxon>Magnoliopsida</taxon>
        <taxon>eudicotyledons</taxon>
        <taxon>Gunneridae</taxon>
        <taxon>Pentapetalae</taxon>
        <taxon>asterids</taxon>
        <taxon>campanulids</taxon>
        <taxon>Asterales</taxon>
        <taxon>Asteraceae</taxon>
        <taxon>Cichorioideae</taxon>
        <taxon>Cichorieae</taxon>
        <taxon>Lactucinae</taxon>
        <taxon>Lactuca</taxon>
    </lineage>
</organism>
<evidence type="ECO:0000313" key="1">
    <source>
        <dbReference type="EMBL" id="CAI9281552.1"/>
    </source>
</evidence>
<dbReference type="PANTHER" id="PTHR48463">
    <property type="entry name" value="DUF223 DOMAIN-CONTAINING PROTEIN"/>
    <property type="match status" value="1"/>
</dbReference>
<dbReference type="AlphaFoldDB" id="A0AA35YX53"/>
<dbReference type="Gene3D" id="2.40.50.140">
    <property type="entry name" value="Nucleic acid-binding proteins"/>
    <property type="match status" value="1"/>
</dbReference>
<gene>
    <name evidence="1" type="ORF">LSALG_LOCUS21244</name>
</gene>